<dbReference type="OrthoDB" id="5429547at2"/>
<protein>
    <recommendedName>
        <fullName evidence="3">Acetyltransferase</fullName>
    </recommendedName>
</protein>
<dbReference type="EMBL" id="RXFT01000001">
    <property type="protein sequence ID" value="RUR66340.1"/>
    <property type="molecule type" value="Genomic_DNA"/>
</dbReference>
<comment type="caution">
    <text evidence="1">The sequence shown here is derived from an EMBL/GenBank/DDBJ whole genome shotgun (WGS) entry which is preliminary data.</text>
</comment>
<evidence type="ECO:0000313" key="1">
    <source>
        <dbReference type="EMBL" id="RUR66340.1"/>
    </source>
</evidence>
<sequence length="324" mass="34911">MATRFDVCNGDADGLCAAVQWRLHRPGAVRLVTGLKRDIALLQGVPAGTGDEVNVFDISMLRNRAGLLRLLDEGAHVRYFDHHAAGEVPQHPHLEAHIDEASAVCTSLLVDRHLGGAFRAWALVGIHGDNMAAVADRLALGGGFEPGDCAGLRRLGMLINYNAYGEHEQDVCIAPRLLYALMVRYRDPRDMLAHESIVDEIDALRHADLRQAVGTAPIWQGAGGSVRVLPDAPWSRRVQGCLANELASSEPELAHAVLAARGEDYVVSVRAPQARPDGAHALCSRFGGAGRARAAGIDRLPRDELQRFVEAFAATAWGSRIATP</sequence>
<dbReference type="AlphaFoldDB" id="A0A433MF29"/>
<gene>
    <name evidence="1" type="ORF">EJP67_04625</name>
</gene>
<accession>A0A433MF29</accession>
<reference evidence="1 2" key="1">
    <citation type="submission" date="2018-12" db="EMBL/GenBank/DDBJ databases">
        <title>The genome sequences of Variovorax guangxiensis DSM 27352.</title>
        <authorList>
            <person name="Gao J."/>
            <person name="Sun J."/>
        </authorList>
    </citation>
    <scope>NUCLEOTIDE SEQUENCE [LARGE SCALE GENOMIC DNA]</scope>
    <source>
        <strain evidence="1 2">DSM 27352</strain>
    </source>
</reference>
<proteinExistence type="predicted"/>
<dbReference type="SUPFAM" id="SSF64182">
    <property type="entry name" value="DHH phosphoesterases"/>
    <property type="match status" value="1"/>
</dbReference>
<name>A0A433MF29_9BURK</name>
<evidence type="ECO:0008006" key="3">
    <source>
        <dbReference type="Google" id="ProtNLM"/>
    </source>
</evidence>
<dbReference type="Proteomes" id="UP000281118">
    <property type="component" value="Unassembled WGS sequence"/>
</dbReference>
<evidence type="ECO:0000313" key="2">
    <source>
        <dbReference type="Proteomes" id="UP000281118"/>
    </source>
</evidence>
<organism evidence="1 2">
    <name type="scientific">Variovorax guangxiensis</name>
    <dbReference type="NCBI Taxonomy" id="1775474"/>
    <lineage>
        <taxon>Bacteria</taxon>
        <taxon>Pseudomonadati</taxon>
        <taxon>Pseudomonadota</taxon>
        <taxon>Betaproteobacteria</taxon>
        <taxon>Burkholderiales</taxon>
        <taxon>Comamonadaceae</taxon>
        <taxon>Variovorax</taxon>
    </lineage>
</organism>
<dbReference type="InterPro" id="IPR038763">
    <property type="entry name" value="DHH_sf"/>
</dbReference>
<dbReference type="RefSeq" id="WP_126019901.1">
    <property type="nucleotide sequence ID" value="NZ_RXFT01000001.1"/>
</dbReference>